<dbReference type="PANTHER" id="PTHR35397">
    <property type="entry name" value="C2 DOMAIN-CONTAINING PROTEIN-RELATED"/>
    <property type="match status" value="1"/>
</dbReference>
<dbReference type="Proteomes" id="UP000285060">
    <property type="component" value="Unassembled WGS sequence"/>
</dbReference>
<organism evidence="3 4">
    <name type="scientific">Aphanomyces invadans</name>
    <dbReference type="NCBI Taxonomy" id="157072"/>
    <lineage>
        <taxon>Eukaryota</taxon>
        <taxon>Sar</taxon>
        <taxon>Stramenopiles</taxon>
        <taxon>Oomycota</taxon>
        <taxon>Saprolegniomycetes</taxon>
        <taxon>Saprolegniales</taxon>
        <taxon>Verrucalvaceae</taxon>
        <taxon>Aphanomyces</taxon>
    </lineage>
</organism>
<keyword evidence="1" id="KW-0175">Coiled coil</keyword>
<evidence type="ECO:0000313" key="4">
    <source>
        <dbReference type="Proteomes" id="UP000285060"/>
    </source>
</evidence>
<proteinExistence type="predicted"/>
<dbReference type="InterPro" id="IPR013887">
    <property type="entry name" value="UPF0592"/>
</dbReference>
<evidence type="ECO:0000313" key="3">
    <source>
        <dbReference type="EMBL" id="RHY35106.1"/>
    </source>
</evidence>
<dbReference type="Pfam" id="PF08578">
    <property type="entry name" value="DUF1765"/>
    <property type="match status" value="1"/>
</dbReference>
<evidence type="ECO:0000256" key="2">
    <source>
        <dbReference type="SAM" id="MobiDB-lite"/>
    </source>
</evidence>
<comment type="caution">
    <text evidence="3">The sequence shown here is derived from an EMBL/GenBank/DDBJ whole genome shotgun (WGS) entry which is preliminary data.</text>
</comment>
<feature type="region of interest" description="Disordered" evidence="2">
    <location>
        <begin position="1"/>
        <end position="22"/>
    </location>
</feature>
<feature type="compositionally biased region" description="Basic and acidic residues" evidence="2">
    <location>
        <begin position="1"/>
        <end position="10"/>
    </location>
</feature>
<protein>
    <submittedName>
        <fullName evidence="3">Uncharacterized protein</fullName>
    </submittedName>
</protein>
<name>A0A3R6VI94_9STRA</name>
<accession>A0A3R6VI94</accession>
<dbReference type="AlphaFoldDB" id="A0A3R6VI94"/>
<dbReference type="PANTHER" id="PTHR35397:SF2">
    <property type="match status" value="1"/>
</dbReference>
<gene>
    <name evidence="3" type="ORF">DYB32_000424</name>
</gene>
<dbReference type="EMBL" id="QUSY01000009">
    <property type="protein sequence ID" value="RHY35106.1"/>
    <property type="molecule type" value="Genomic_DNA"/>
</dbReference>
<keyword evidence="4" id="KW-1185">Reference proteome</keyword>
<evidence type="ECO:0000256" key="1">
    <source>
        <dbReference type="SAM" id="Coils"/>
    </source>
</evidence>
<reference evidence="3 4" key="1">
    <citation type="submission" date="2018-08" db="EMBL/GenBank/DDBJ databases">
        <title>Aphanomyces genome sequencing and annotation.</title>
        <authorList>
            <person name="Minardi D."/>
            <person name="Oidtmann B."/>
            <person name="Van Der Giezen M."/>
            <person name="Studholme D.J."/>
        </authorList>
    </citation>
    <scope>NUCLEOTIDE SEQUENCE [LARGE SCALE GENOMIC DNA]</scope>
    <source>
        <strain evidence="3 4">NJM0002</strain>
    </source>
</reference>
<feature type="coiled-coil region" evidence="1">
    <location>
        <begin position="544"/>
        <end position="571"/>
    </location>
</feature>
<dbReference type="VEuPathDB" id="FungiDB:H310_00121"/>
<sequence length="699" mass="78798">MESSQKDSECGKGVGSPESSAHPLTMSLRITNPCHFQILVAMGPNDVLSTLRRTLQAPAVFTSSVRKLVKSKDLSSLDAVLASIQVADDCDALLLLWQFLLDNIFPVHPERRVEEVAMQRCLVALLERPEITSNSSRKVDALTSATLHLAARLNAHPKKLDDLDSRRVDTQFCTRLLAFAYLQQETVRQHVVSKLAQVTRHRDWFKKPVAPAGSAFPHWVSSLMPITVQSTDVTTFEQALLHWLTVETPVDDKPLVHHSPDEALLFTSLVDSGECFFTFVTSLIQWREKDAITNDQWAASIPHYDTLITVALRLLHEAAYKRQFYDFSAPKYSTLILNRANQDAVLSLSSHLLKNVDLVHICVLALFESTNLANPKSVGLCLDRLAEWIATTGIVWLSSIKSSPAEFNWTVAIRLLLHCEQAEVVMRTLHFLYKVLGLLPWELRHRLLRTLAQRHFALFLHWHRDVRLMYHHILVYKICPQVHRAVLDSATDALLMRSDLPSISDANDMARIASTNKSNTTIAREVQVWRNFDGLIALVCFMERARAVEANKDHKRDVEFAQNRVNQLAKLVAVDDITARASDDSASELDKRPASFAFDQARSDLDLIITSERLTLTRLSRAPPHLRHISDDEVQHLESVVRAVCPSDIDALYPKELQVYARKSLTCYLTVLQKYYAACAVDAAGDVMLNHLPVSPSLE</sequence>